<dbReference type="EMBL" id="JAPWTJ010002732">
    <property type="protein sequence ID" value="KAJ8964753.1"/>
    <property type="molecule type" value="Genomic_DNA"/>
</dbReference>
<accession>A0ABQ9IT33</accession>
<comment type="caution">
    <text evidence="1">The sequence shown here is derived from an EMBL/GenBank/DDBJ whole genome shotgun (WGS) entry which is preliminary data.</text>
</comment>
<gene>
    <name evidence="1" type="ORF">NQ317_008058</name>
</gene>
<evidence type="ECO:0000313" key="2">
    <source>
        <dbReference type="Proteomes" id="UP001162164"/>
    </source>
</evidence>
<proteinExistence type="predicted"/>
<reference evidence="1" key="1">
    <citation type="journal article" date="2023" name="Insect Mol. Biol.">
        <title>Genome sequencing provides insights into the evolution of gene families encoding plant cell wall-degrading enzymes in longhorned beetles.</title>
        <authorList>
            <person name="Shin N.R."/>
            <person name="Okamura Y."/>
            <person name="Kirsch R."/>
            <person name="Pauchet Y."/>
        </authorList>
    </citation>
    <scope>NUCLEOTIDE SEQUENCE</scope>
    <source>
        <strain evidence="1">MMC_N1</strain>
    </source>
</reference>
<evidence type="ECO:0000313" key="1">
    <source>
        <dbReference type="EMBL" id="KAJ8964753.1"/>
    </source>
</evidence>
<protein>
    <submittedName>
        <fullName evidence="1">Uncharacterized protein</fullName>
    </submittedName>
</protein>
<sequence length="196" mass="21888">MYVIAVNNIGRGPPSAPVVVTTGETVRERSVLMNKKYCKLGRGRKTQNWPGAQNFIGPALSTGTGLAGGPYLIQVNRGLSVMLLVPISCNGTNVFVEENYPESRSDEGNFLSKYSCPKKISRNNLLRGIRFQLSKNFHGLNIVVPRYEISAIWLVSIHSVNSLRTVQELKPRCMWFCAIRRSSKNCPRTVHIIKPE</sequence>
<name>A0ABQ9IT33_9CUCU</name>
<organism evidence="1 2">
    <name type="scientific">Molorchus minor</name>
    <dbReference type="NCBI Taxonomy" id="1323400"/>
    <lineage>
        <taxon>Eukaryota</taxon>
        <taxon>Metazoa</taxon>
        <taxon>Ecdysozoa</taxon>
        <taxon>Arthropoda</taxon>
        <taxon>Hexapoda</taxon>
        <taxon>Insecta</taxon>
        <taxon>Pterygota</taxon>
        <taxon>Neoptera</taxon>
        <taxon>Endopterygota</taxon>
        <taxon>Coleoptera</taxon>
        <taxon>Polyphaga</taxon>
        <taxon>Cucujiformia</taxon>
        <taxon>Chrysomeloidea</taxon>
        <taxon>Cerambycidae</taxon>
        <taxon>Lamiinae</taxon>
        <taxon>Monochamini</taxon>
        <taxon>Molorchus</taxon>
    </lineage>
</organism>
<dbReference type="Proteomes" id="UP001162164">
    <property type="component" value="Unassembled WGS sequence"/>
</dbReference>
<keyword evidence="2" id="KW-1185">Reference proteome</keyword>